<evidence type="ECO:0000313" key="4">
    <source>
        <dbReference type="Proteomes" id="UP000240621"/>
    </source>
</evidence>
<dbReference type="InterPro" id="IPR039426">
    <property type="entry name" value="TonB-dep_rcpt-like"/>
</dbReference>
<evidence type="ECO:0000259" key="2">
    <source>
        <dbReference type="Pfam" id="PF07715"/>
    </source>
</evidence>
<comment type="caution">
    <text evidence="3">The sequence shown here is derived from an EMBL/GenBank/DDBJ whole genome shotgun (WGS) entry which is preliminary data.</text>
</comment>
<sequence length="831" mass="94806">MVTKFTLKRPILMRKFFVAFSMLICLLAIPLTGKSQTLTAHVKGQVTDEKGAPLELVNISLKGLAVGTSTDENGRFILQVPARKEETLFISRVGYQSVEMKIRLAPGEEKTITPVLKLLPGEIDEVTVSESRREKNGMTTINPKLTTHIPEVSGGGVEALLKTMPGVYSNNELSSRYSVRGGNFDENLVYINGIEVYRPFLVRSGQQEGLSVINPDMVSSIEFSSGGFDASYGDKMSSVLDIHYRKPKQTAASAEVSLLGASAHMEGTALKNRFTHITGIRYKTNRYLLGTLDQKGDYSPNFLDFQTYLTYQFSPKLTLGFLGNIASNVYQFIPTTRETQYGTWSQVYQLKIYFDGQEKDRYETKLGALNLNYHPIDELHLKLTASAFHSVEAERYDIQGQYLLNEVDISPGSATYADSTMNIGIGSYLDHARNNLDARVMSIEHRGELREGNHKVDWGLQFRHETFDEKINEWQMRDSAGYSLPRNDQMVELYQSVNAKNNISSNRFSGFIQDTWNIPLSDGNLNLNGGIRAQYWDFNEQTIVSPRVSATWYPNWQKNYVFRLAWGKYQQMPFFKELQTLDGQINRNVKAQDATHYVVGVDHLFRLWERPFKLSSEVYYKSLKNLIPYQIDNIRIRYLSGEVAKGYAYGLDMKLNGEFVSGIQSWASLSLMKTEEDIIGDHYTITDANGNTQIVYPGYIPRPTDQRVNFSLFFQDYFPGYPSIKMYLTLHYGSKLPFGPPNNERWMDTFRMPPYRRVDIGFTKTLFSGDNHNIKNRLGMKAASISLEVFNLMDINNTISYFWVTDVYNQMHAVPNYLTGRRINLKLSARF</sequence>
<dbReference type="SUPFAM" id="SSF49464">
    <property type="entry name" value="Carboxypeptidase regulatory domain-like"/>
    <property type="match status" value="1"/>
</dbReference>
<feature type="domain" description="TonB-dependent receptor plug" evidence="2">
    <location>
        <begin position="157"/>
        <end position="234"/>
    </location>
</feature>
<keyword evidence="1" id="KW-0812">Transmembrane</keyword>
<keyword evidence="1" id="KW-1134">Transmembrane beta strand</keyword>
<dbReference type="OrthoDB" id="1108759at2"/>
<dbReference type="Pfam" id="PF13715">
    <property type="entry name" value="CarbopepD_reg_2"/>
    <property type="match status" value="1"/>
</dbReference>
<proteinExistence type="inferred from homology"/>
<keyword evidence="1" id="KW-0813">Transport</keyword>
<evidence type="ECO:0000256" key="1">
    <source>
        <dbReference type="PROSITE-ProRule" id="PRU01360"/>
    </source>
</evidence>
<dbReference type="Pfam" id="PF07715">
    <property type="entry name" value="Plug"/>
    <property type="match status" value="1"/>
</dbReference>
<reference evidence="3 4" key="1">
    <citation type="submission" date="2018-03" db="EMBL/GenBank/DDBJ databases">
        <title>Genomic Encyclopedia of Archaeal and Bacterial Type Strains, Phase II (KMG-II): from individual species to whole genera.</title>
        <authorList>
            <person name="Goeker M."/>
        </authorList>
    </citation>
    <scope>NUCLEOTIDE SEQUENCE [LARGE SCALE GENOMIC DNA]</scope>
    <source>
        <strain evidence="3 4">DSM 27267</strain>
    </source>
</reference>
<accession>A0A2P8CFU8</accession>
<dbReference type="AlphaFoldDB" id="A0A2P8CFU8"/>
<dbReference type="InterPro" id="IPR008969">
    <property type="entry name" value="CarboxyPept-like_regulatory"/>
</dbReference>
<comment type="similarity">
    <text evidence="1">Belongs to the TonB-dependent receptor family.</text>
</comment>
<keyword evidence="1" id="KW-0998">Cell outer membrane</keyword>
<dbReference type="InterPro" id="IPR012910">
    <property type="entry name" value="Plug_dom"/>
</dbReference>
<dbReference type="Gene3D" id="2.60.40.1120">
    <property type="entry name" value="Carboxypeptidase-like, regulatory domain"/>
    <property type="match status" value="1"/>
</dbReference>
<dbReference type="InterPro" id="IPR037066">
    <property type="entry name" value="Plug_dom_sf"/>
</dbReference>
<keyword evidence="3" id="KW-0675">Receptor</keyword>
<dbReference type="Gene3D" id="2.170.130.10">
    <property type="entry name" value="TonB-dependent receptor, plug domain"/>
    <property type="match status" value="1"/>
</dbReference>
<dbReference type="SUPFAM" id="SSF56935">
    <property type="entry name" value="Porins"/>
    <property type="match status" value="1"/>
</dbReference>
<keyword evidence="1" id="KW-0472">Membrane</keyword>
<evidence type="ECO:0000313" key="3">
    <source>
        <dbReference type="EMBL" id="PSK83860.1"/>
    </source>
</evidence>
<name>A0A2P8CFU8_9BACT</name>
<organism evidence="3 4">
    <name type="scientific">Prolixibacter denitrificans</name>
    <dbReference type="NCBI Taxonomy" id="1541063"/>
    <lineage>
        <taxon>Bacteria</taxon>
        <taxon>Pseudomonadati</taxon>
        <taxon>Bacteroidota</taxon>
        <taxon>Bacteroidia</taxon>
        <taxon>Marinilabiliales</taxon>
        <taxon>Prolixibacteraceae</taxon>
        <taxon>Prolixibacter</taxon>
    </lineage>
</organism>
<protein>
    <submittedName>
        <fullName evidence="3">Outer membrane receptor protein involved in Fe transport</fullName>
    </submittedName>
</protein>
<dbReference type="Proteomes" id="UP000240621">
    <property type="component" value="Unassembled WGS sequence"/>
</dbReference>
<dbReference type="EMBL" id="PYGC01000003">
    <property type="protein sequence ID" value="PSK83860.1"/>
    <property type="molecule type" value="Genomic_DNA"/>
</dbReference>
<comment type="subcellular location">
    <subcellularLocation>
        <location evidence="1">Cell outer membrane</location>
        <topology evidence="1">Multi-pass membrane protein</topology>
    </subcellularLocation>
</comment>
<gene>
    <name evidence="3" type="ORF">CLV93_103276</name>
</gene>
<dbReference type="GO" id="GO:0009279">
    <property type="term" value="C:cell outer membrane"/>
    <property type="evidence" value="ECO:0007669"/>
    <property type="project" value="UniProtKB-SubCell"/>
</dbReference>
<dbReference type="PROSITE" id="PS52016">
    <property type="entry name" value="TONB_DEPENDENT_REC_3"/>
    <property type="match status" value="1"/>
</dbReference>